<evidence type="ECO:0000256" key="7">
    <source>
        <dbReference type="HAMAP-Rule" id="MF_00847"/>
    </source>
</evidence>
<comment type="domain">
    <text evidence="7">The P-site tRNA interaction motif (PtIM domain) probably interacts with the P-site tRNA(fMet) as well as the 23S rRNA.</text>
</comment>
<dbReference type="EC" id="3.6.1.-" evidence="7"/>
<evidence type="ECO:0000256" key="6">
    <source>
        <dbReference type="ARBA" id="ARBA00022845"/>
    </source>
</evidence>
<dbReference type="NCBIfam" id="TIGR03719">
    <property type="entry name" value="ABC_ABC_ChvD"/>
    <property type="match status" value="1"/>
</dbReference>
<feature type="region of interest" description="Arm" evidence="7">
    <location>
        <begin position="97"/>
        <end position="141"/>
    </location>
</feature>
<evidence type="ECO:0000256" key="3">
    <source>
        <dbReference type="ARBA" id="ARBA00022730"/>
    </source>
</evidence>
<gene>
    <name evidence="7 9" type="primary">ettA</name>
    <name evidence="9" type="ORF">U0R11_02545</name>
</gene>
<dbReference type="InterPro" id="IPR022374">
    <property type="entry name" value="EttA"/>
</dbReference>
<dbReference type="PANTHER" id="PTHR43858:SF1">
    <property type="entry name" value="ABC TRANSPORTER-RELATED PROTEIN"/>
    <property type="match status" value="1"/>
</dbReference>
<evidence type="ECO:0000259" key="8">
    <source>
        <dbReference type="PROSITE" id="PS50893"/>
    </source>
</evidence>
<keyword evidence="4 7" id="KW-0547">Nucleotide-binding</keyword>
<feature type="binding site" evidence="7">
    <location>
        <begin position="358"/>
        <end position="365"/>
    </location>
    <ligand>
        <name>ATP</name>
        <dbReference type="ChEBI" id="CHEBI:30616"/>
        <label>2</label>
    </ligand>
</feature>
<comment type="subunit">
    <text evidence="7">Monomer. Probably contacts ribosomal proteins L1, L5, L33 and S7, the 16S and 23S rRNA and the P-site containing tRNA(fMet).</text>
</comment>
<keyword evidence="3 7" id="KW-0699">rRNA-binding</keyword>
<comment type="similarity">
    <text evidence="1 7">Belongs to the ABC transporter superfamily. ABCF family. Translational throttle EttA subfamily.</text>
</comment>
<keyword evidence="2 7" id="KW-0820">tRNA-binding</keyword>
<dbReference type="EMBL" id="JBEWZH010000002">
    <property type="protein sequence ID" value="MFL0161257.1"/>
    <property type="molecule type" value="Genomic_DNA"/>
</dbReference>
<comment type="domain">
    <text evidence="7">The arm domain is inserted in the first ABC transporter domain. Probably contacts ribosomal protein L1.</text>
</comment>
<evidence type="ECO:0000313" key="9">
    <source>
        <dbReference type="EMBL" id="MFL0161257.1"/>
    </source>
</evidence>
<comment type="subcellular location">
    <subcellularLocation>
        <location evidence="7">Cytoplasm</location>
    </subcellularLocation>
    <text evidence="7">Associates with ribosomes and polysomes.</text>
</comment>
<keyword evidence="6 7" id="KW-0810">Translation regulation</keyword>
<dbReference type="RefSeq" id="WP_406749649.1">
    <property type="nucleotide sequence ID" value="NZ_JBEWZH010000002.1"/>
</dbReference>
<evidence type="ECO:0000313" key="10">
    <source>
        <dbReference type="Proteomes" id="UP001623558"/>
    </source>
</evidence>
<comment type="catalytic activity">
    <reaction evidence="7">
        <text>ATP + H2O = ADP + phosphate + H(+)</text>
        <dbReference type="Rhea" id="RHEA:13065"/>
        <dbReference type="ChEBI" id="CHEBI:15377"/>
        <dbReference type="ChEBI" id="CHEBI:15378"/>
        <dbReference type="ChEBI" id="CHEBI:30616"/>
        <dbReference type="ChEBI" id="CHEBI:43474"/>
        <dbReference type="ChEBI" id="CHEBI:456216"/>
    </reaction>
</comment>
<dbReference type="NCBIfam" id="NF008775">
    <property type="entry name" value="PRK11819.1"/>
    <property type="match status" value="1"/>
</dbReference>
<comment type="caution">
    <text evidence="9">The sequence shown here is derived from an EMBL/GenBank/DDBJ whole genome shotgun (WGS) entry which is preliminary data.</text>
</comment>
<feature type="domain" description="ABC transporter" evidence="8">
    <location>
        <begin position="326"/>
        <end position="552"/>
    </location>
</feature>
<organism evidence="9 10">
    <name type="scientific">Aquirufa salirivi</name>
    <dbReference type="NCBI Taxonomy" id="3104729"/>
    <lineage>
        <taxon>Bacteria</taxon>
        <taxon>Pseudomonadati</taxon>
        <taxon>Bacteroidota</taxon>
        <taxon>Cytophagia</taxon>
        <taxon>Cytophagales</taxon>
        <taxon>Flectobacillaceae</taxon>
        <taxon>Aquirufa</taxon>
    </lineage>
</organism>
<comment type="function">
    <text evidence="7">A translation factor that gates the progression of the 70S ribosomal initiation complex (IC, containing tRNA(fMet) in the P-site) into the translation elongation cycle by using a mechanism sensitive to the ATP/ADP ratio. Binds to the 70S ribosome E-site where it modulates the state of the translating ribosome during subunit translocation. ATP hydrolysis probably frees it from the ribosome, which can enter the elongation phase.</text>
</comment>
<feature type="domain" description="ABC transporter" evidence="8">
    <location>
        <begin position="8"/>
        <end position="262"/>
    </location>
</feature>
<keyword evidence="5 7" id="KW-0067">ATP-binding</keyword>
<keyword evidence="7" id="KW-0963">Cytoplasm</keyword>
<dbReference type="CDD" id="cd03221">
    <property type="entry name" value="ABCF_EF-3"/>
    <property type="match status" value="2"/>
</dbReference>
<comment type="caution">
    <text evidence="7">Lacks conserved residue(s) required for the propagation of feature annotation.</text>
</comment>
<dbReference type="Gene3D" id="3.40.50.300">
    <property type="entry name" value="P-loop containing nucleotide triphosphate hydrolases"/>
    <property type="match status" value="2"/>
</dbReference>
<proteinExistence type="inferred from homology"/>
<dbReference type="HAMAP" id="MF_00847">
    <property type="entry name" value="EttA"/>
    <property type="match status" value="1"/>
</dbReference>
<dbReference type="Pfam" id="PF12848">
    <property type="entry name" value="ABC_tran_Xtn"/>
    <property type="match status" value="1"/>
</dbReference>
<dbReference type="InterPro" id="IPR017871">
    <property type="entry name" value="ABC_transporter-like_CS"/>
</dbReference>
<evidence type="ECO:0000256" key="1">
    <source>
        <dbReference type="ARBA" id="ARBA00005868"/>
    </source>
</evidence>
<dbReference type="PROSITE" id="PS50893">
    <property type="entry name" value="ABC_TRANSPORTER_2"/>
    <property type="match status" value="2"/>
</dbReference>
<reference evidence="9 10" key="1">
    <citation type="submission" date="2024-07" db="EMBL/GenBank/DDBJ databases">
        <authorList>
            <person name="Pitt A."/>
            <person name="Hahn M.W."/>
        </authorList>
    </citation>
    <scope>NUCLEOTIDE SEQUENCE [LARGE SCALE GENOMIC DNA]</scope>
    <source>
        <strain evidence="9 10">1-SAACH-A3</strain>
    </source>
</reference>
<keyword evidence="10" id="KW-1185">Reference proteome</keyword>
<dbReference type="InterPro" id="IPR003593">
    <property type="entry name" value="AAA+_ATPase"/>
</dbReference>
<name>A0ABW8RRB9_9BACT</name>
<dbReference type="InterPro" id="IPR032781">
    <property type="entry name" value="ABC_tran_Xtn"/>
</dbReference>
<accession>A0ABW8RRB9</accession>
<dbReference type="SMART" id="SM00382">
    <property type="entry name" value="AAA"/>
    <property type="match status" value="2"/>
</dbReference>
<dbReference type="Proteomes" id="UP001623558">
    <property type="component" value="Unassembled WGS sequence"/>
</dbReference>
<protein>
    <recommendedName>
        <fullName evidence="7">Energy-dependent translational throttle protein EttA</fullName>
        <ecNumber evidence="7">3.6.1.-</ecNumber>
    </recommendedName>
    <alternativeName>
        <fullName evidence="7">Translational regulatory factor EttA</fullName>
    </alternativeName>
</protein>
<dbReference type="InterPro" id="IPR003439">
    <property type="entry name" value="ABC_transporter-like_ATP-bd"/>
</dbReference>
<evidence type="ECO:0000256" key="5">
    <source>
        <dbReference type="ARBA" id="ARBA00022840"/>
    </source>
</evidence>
<keyword evidence="7" id="KW-0694">RNA-binding</keyword>
<feature type="region of interest" description="PtIM" evidence="7">
    <location>
        <begin position="244"/>
        <end position="324"/>
    </location>
</feature>
<sequence>MSNETIIFSMERVSKTIPPQKTILKNIYLSFFYGAKIGVLGLNGSGKSTLLRIIAGIDKSYTGDVVFSPGYTVGLLEQEPQLDPNKTVLDVVEEGVAEIKNLLREFDEINEAFAEPDADFDKLLSRQGEVQEKLDHFNAWELDNRLEKAMDALRCPPSDALISTLSGGEKRRVALCRLLLQEPDVLLLDEPTNHLDAESVWWLEEHLRQYKGTVIAVTHDRYFLDNVAGWILELDRGEGIPWKGNYTSWLEQKQNRLAQEEKTESRRQKTLQRELEWVRMAPKARQAKSKARIGAYEKLLSEENKQKEDKLEIYIPAGPRLGNKVIEVQGVSKSYGDKLLFENLSFSLPPAGIVGIIGPNGAGKTTLFKLITGQVLPDTGSFEVGETVQLAYVDQEHHQLKAEKSVFETISDGNDWVMLGGKQSNARAYVSKFNFNGADQEKKIGNLSGGERNRVHLSMMLKEGANVLLLDEPTNDLDVNTLRALEEGLENFAGCAVVISHDRWFLDRIATHILAFEGDSQVTWFEGNYSEYEEARKKRLGNDINPKRIRYKKLN</sequence>
<dbReference type="PANTHER" id="PTHR43858">
    <property type="entry name" value="ENERGY-DEPENDENT TRANSLATIONAL THROTTLE PROTEIN ETTA"/>
    <property type="match status" value="1"/>
</dbReference>
<evidence type="ECO:0000256" key="2">
    <source>
        <dbReference type="ARBA" id="ARBA00022555"/>
    </source>
</evidence>
<keyword evidence="7" id="KW-0648">Protein biosynthesis</keyword>
<keyword evidence="7" id="KW-0677">Repeat</keyword>
<dbReference type="InterPro" id="IPR027417">
    <property type="entry name" value="P-loop_NTPase"/>
</dbReference>
<dbReference type="PROSITE" id="PS00211">
    <property type="entry name" value="ABC_TRANSPORTER_1"/>
    <property type="match status" value="1"/>
</dbReference>
<keyword evidence="7" id="KW-0378">Hydrolase</keyword>
<evidence type="ECO:0000256" key="4">
    <source>
        <dbReference type="ARBA" id="ARBA00022741"/>
    </source>
</evidence>
<dbReference type="Pfam" id="PF00005">
    <property type="entry name" value="ABC_tran"/>
    <property type="match status" value="2"/>
</dbReference>
<dbReference type="SUPFAM" id="SSF52540">
    <property type="entry name" value="P-loop containing nucleoside triphosphate hydrolases"/>
    <property type="match status" value="2"/>
</dbReference>